<protein>
    <submittedName>
        <fullName evidence="2">Uncharacterized protein</fullName>
    </submittedName>
</protein>
<dbReference type="Proteomes" id="UP000178240">
    <property type="component" value="Unassembled WGS sequence"/>
</dbReference>
<proteinExistence type="predicted"/>
<sequence>MKAAATAERNYGLWPTSARVVAGKSPGVPNPVPTLLPTSIPSPASTGRIRADLDSVSAAALWEKGAGFAQLREYSLLDLQPNLSARKWFTPQRAGAHPHHKPTSVSVRSPQFFLL</sequence>
<name>A0A1G1Y1A2_9BACT</name>
<feature type="region of interest" description="Disordered" evidence="1">
    <location>
        <begin position="24"/>
        <end position="43"/>
    </location>
</feature>
<organism evidence="2 3">
    <name type="scientific">Candidatus Buchananbacteria bacterium RIFCSPHIGHO2_01_FULL_44_11</name>
    <dbReference type="NCBI Taxonomy" id="1797535"/>
    <lineage>
        <taxon>Bacteria</taxon>
        <taxon>Candidatus Buchananiibacteriota</taxon>
    </lineage>
</organism>
<comment type="caution">
    <text evidence="2">The sequence shown here is derived from an EMBL/GenBank/DDBJ whole genome shotgun (WGS) entry which is preliminary data.</text>
</comment>
<feature type="region of interest" description="Disordered" evidence="1">
    <location>
        <begin position="93"/>
        <end position="115"/>
    </location>
</feature>
<reference evidence="2 3" key="1">
    <citation type="journal article" date="2016" name="Nat. Commun.">
        <title>Thousands of microbial genomes shed light on interconnected biogeochemical processes in an aquifer system.</title>
        <authorList>
            <person name="Anantharaman K."/>
            <person name="Brown C.T."/>
            <person name="Hug L.A."/>
            <person name="Sharon I."/>
            <person name="Castelle C.J."/>
            <person name="Probst A.J."/>
            <person name="Thomas B.C."/>
            <person name="Singh A."/>
            <person name="Wilkins M.J."/>
            <person name="Karaoz U."/>
            <person name="Brodie E.L."/>
            <person name="Williams K.H."/>
            <person name="Hubbard S.S."/>
            <person name="Banfield J.F."/>
        </authorList>
    </citation>
    <scope>NUCLEOTIDE SEQUENCE [LARGE SCALE GENOMIC DNA]</scope>
</reference>
<evidence type="ECO:0000313" key="3">
    <source>
        <dbReference type="Proteomes" id="UP000178240"/>
    </source>
</evidence>
<accession>A0A1G1Y1A2</accession>
<dbReference type="AlphaFoldDB" id="A0A1G1Y1A2"/>
<evidence type="ECO:0000256" key="1">
    <source>
        <dbReference type="SAM" id="MobiDB-lite"/>
    </source>
</evidence>
<gene>
    <name evidence="2" type="ORF">A2744_02000</name>
</gene>
<evidence type="ECO:0000313" key="2">
    <source>
        <dbReference type="EMBL" id="OGY46113.1"/>
    </source>
</evidence>
<dbReference type="EMBL" id="MHIE01000007">
    <property type="protein sequence ID" value="OGY46113.1"/>
    <property type="molecule type" value="Genomic_DNA"/>
</dbReference>